<evidence type="ECO:0000259" key="1">
    <source>
        <dbReference type="Pfam" id="PF14923"/>
    </source>
</evidence>
<evidence type="ECO:0000313" key="2">
    <source>
        <dbReference type="EMBL" id="NWX94388.1"/>
    </source>
</evidence>
<accession>A0A7K7AEB8</accession>
<dbReference type="EMBL" id="VZSG01002206">
    <property type="protein sequence ID" value="NWX94388.1"/>
    <property type="molecule type" value="Genomic_DNA"/>
</dbReference>
<dbReference type="PANTHER" id="PTHR21436">
    <property type="entry name" value="COILED-COIL DOMAIN-CONTAINING PROTEIN 142"/>
    <property type="match status" value="1"/>
</dbReference>
<comment type="caution">
    <text evidence="2">The sequence shown here is derived from an EMBL/GenBank/DDBJ whole genome shotgun (WGS) entry which is preliminary data.</text>
</comment>
<feature type="non-terminal residue" evidence="2">
    <location>
        <position position="1"/>
    </location>
</feature>
<dbReference type="InterPro" id="IPR055350">
    <property type="entry name" value="CCDC142_C"/>
</dbReference>
<keyword evidence="3" id="KW-1185">Reference proteome</keyword>
<reference evidence="2 3" key="1">
    <citation type="submission" date="2019-09" db="EMBL/GenBank/DDBJ databases">
        <title>Bird 10,000 Genomes (B10K) Project - Family phase.</title>
        <authorList>
            <person name="Zhang G."/>
        </authorList>
    </citation>
    <scope>NUCLEOTIDE SEQUENCE [LARGE SCALE GENOMIC DNA]</scope>
    <source>
        <strain evidence="2">B10K-MSB-04</strain>
    </source>
</reference>
<dbReference type="PANTHER" id="PTHR21436:SF2">
    <property type="entry name" value="COILED-COIL DOMAIN-CONTAINING PROTEIN 142"/>
    <property type="match status" value="1"/>
</dbReference>
<evidence type="ECO:0000313" key="3">
    <source>
        <dbReference type="Proteomes" id="UP000538817"/>
    </source>
</evidence>
<dbReference type="InterPro" id="IPR026700">
    <property type="entry name" value="CCDC142"/>
</dbReference>
<feature type="non-terminal residue" evidence="2">
    <location>
        <position position="244"/>
    </location>
</feature>
<proteinExistence type="predicted"/>
<feature type="domain" description="Coiled-coil protein 142 C-terminal" evidence="1">
    <location>
        <begin position="7"/>
        <end position="50"/>
    </location>
</feature>
<organism evidence="2 3">
    <name type="scientific">Nothoprocta pentlandii</name>
    <dbReference type="NCBI Taxonomy" id="2585814"/>
    <lineage>
        <taxon>Eukaryota</taxon>
        <taxon>Metazoa</taxon>
        <taxon>Chordata</taxon>
        <taxon>Craniata</taxon>
        <taxon>Vertebrata</taxon>
        <taxon>Euteleostomi</taxon>
        <taxon>Archelosauria</taxon>
        <taxon>Archosauria</taxon>
        <taxon>Dinosauria</taxon>
        <taxon>Saurischia</taxon>
        <taxon>Theropoda</taxon>
        <taxon>Coelurosauria</taxon>
        <taxon>Aves</taxon>
        <taxon>Palaeognathae</taxon>
        <taxon>Tinamiformes</taxon>
        <taxon>Tinamidae</taxon>
        <taxon>Nothoprocta</taxon>
    </lineage>
</organism>
<gene>
    <name evidence="2" type="primary">Ccdc142_0</name>
    <name evidence="2" type="ORF">NOTPEN_R14289</name>
</gene>
<protein>
    <submittedName>
        <fullName evidence="2">CC142 protein</fullName>
    </submittedName>
</protein>
<sequence>PGAPGLQLQLLGRCVATVQAAGAWLTGRAYQYLAAWALRPFLLVTQGDLQASAWRAGPSGAERARLTAPPLQLLRAETDELAALVAAAFPAPGDGAARGPHELLAHQEQQLCQQVHAAAAGIQVGTCKAKRIGCPAALPACALCPQCFSADVLRLFCTDCKRMAAEIFEQTMPLGKHWRLGLRPELPSSPSEYAAAAAHTVLGQVLQGAQLLPRDAQAPTLARVTTAFAEAWMDHILARKIKFR</sequence>
<dbReference type="Pfam" id="PF14923">
    <property type="entry name" value="CCDC142"/>
    <property type="match status" value="2"/>
</dbReference>
<dbReference type="AlphaFoldDB" id="A0A7K7AEB8"/>
<name>A0A7K7AEB8_9AVES</name>
<feature type="domain" description="Coiled-coil protein 142 C-terminal" evidence="1">
    <location>
        <begin position="140"/>
        <end position="243"/>
    </location>
</feature>
<dbReference type="Proteomes" id="UP000538817">
    <property type="component" value="Unassembled WGS sequence"/>
</dbReference>